<comment type="similarity">
    <text evidence="4">Belongs to the NOS family.</text>
</comment>
<keyword evidence="8" id="KW-0288">FMN</keyword>
<dbReference type="GO" id="GO:0010181">
    <property type="term" value="F:FMN binding"/>
    <property type="evidence" value="ECO:0007669"/>
    <property type="project" value="InterPro"/>
</dbReference>
<dbReference type="Gene3D" id="3.40.50.360">
    <property type="match status" value="1"/>
</dbReference>
<dbReference type="SUPFAM" id="SSF52218">
    <property type="entry name" value="Flavoproteins"/>
    <property type="match status" value="1"/>
</dbReference>
<dbReference type="SUPFAM" id="SSF63380">
    <property type="entry name" value="Riboflavin synthase domain-like"/>
    <property type="match status" value="1"/>
</dbReference>
<protein>
    <recommendedName>
        <fullName evidence="5">nitric-oxide synthase (NADPH)</fullName>
        <ecNumber evidence="5">1.14.13.39</ecNumber>
    </recommendedName>
</protein>
<evidence type="ECO:0000259" key="16">
    <source>
        <dbReference type="PROSITE" id="PS50902"/>
    </source>
</evidence>
<evidence type="ECO:0000256" key="3">
    <source>
        <dbReference type="ARBA" id="ARBA00001974"/>
    </source>
</evidence>
<dbReference type="InterPro" id="IPR017938">
    <property type="entry name" value="Riboflavin_synthase-like_b-brl"/>
</dbReference>
<dbReference type="InterPro" id="IPR001709">
    <property type="entry name" value="Flavoprot_Pyr_Nucl_cyt_Rdtase"/>
</dbReference>
<dbReference type="PRINTS" id="PR00369">
    <property type="entry name" value="FLAVODOXIN"/>
</dbReference>
<evidence type="ECO:0000256" key="2">
    <source>
        <dbReference type="ARBA" id="ARBA00001970"/>
    </source>
</evidence>
<dbReference type="SUPFAM" id="SSF52343">
    <property type="entry name" value="Ferredoxin reductase-like, C-terminal NADP-linked domain"/>
    <property type="match status" value="2"/>
</dbReference>
<comment type="cofactor">
    <cofactor evidence="2">
        <name>heme b</name>
        <dbReference type="ChEBI" id="CHEBI:60344"/>
    </cofactor>
</comment>
<feature type="domain" description="FAD-binding FR-type" evidence="17">
    <location>
        <begin position="330"/>
        <end position="574"/>
    </location>
</feature>
<evidence type="ECO:0000256" key="15">
    <source>
        <dbReference type="SAM" id="MobiDB-lite"/>
    </source>
</evidence>
<sequence length="1013" mass="113945">MTHFKSETQSRGGCPADWVWIVPPISGSVTPVFHQEMLLYHLSPSYQYQEDPWKHHSFKDAVAQGRQRQLLPFKKVAFMVQKMMKIFGKIYQKRVKATILYASETGRSKNYASVVNDVFGRVFATKVMCMEDYDRANLEQEQMLLIVTSTFGSGDPPANGEMFGRYLLDLRNGSSAHGLAAAPTPRSHRMSTVVAPTREHLQQGGSPGRNSIGPLTQVKYCVFGLGSRAYPNFCTFAHTCDNLLSDLGAEKILACGEGDELCGQEESFQAWLKQCYQEACAAYSLEQHLDDSDLEGYKTGYSSEKFRVMKYDNARPIRDECIGLRAVHSKDVYPAVLKSRVKLQPSHSDRSTIMAVLGMSGSRRLNYEPGDHVAIFPQNNHKVVTTLIDRLNPSISPDQPIFIESRRVSTSGDSWVEDRRMPVPVTLREALTYYLDITNPPSAQFLKLLAKQATRLADQENLNELAKGGDTYEDWKYERFPSFCDVMDQFPSLKVDVTLLLQQLPLLQCRYYSISSSPKLHPDEVHVTVAVVSFRKRNGMGPRHNGVCSTWLNKVDLGEVIPCFIRKAHAFRMPKDPRVPIIMVGPGTGIAPFRSFWQDRIYVKNEALKIQLSMPSNLPTKPVQRKIQKAGRTRRVTEYIAPNRDLLNTSRGSIDITNKSLHVFSTPPLVLDEDEVDGGNLKMCRSISDVDDVSREEIARVLANRQKEWGTLSLYFGCRRSDLDHIYKDELKKAQVTGGLDNVYVSLSREPGQGKKYVQHLLKENADAVVHQLIEERGHFYVCGDISMAADVCRTLQSIFESNAAMSADQARKLIESMKDTGFYHEDIFGVTFKHQEVTTRVRTAAKKAWRIIVNTGDSLMLSSPMTPQVRMPSPLPGAMPRHPLDIQFSSSTLPLKRSGVMRKQPTVTVLNTQKLTPTEQFEKMLHSRTSAPQLAPPKFNIPHRADSPVMGGNPILEPVVEVTSPQSSDTSEKKKEESTESSSSETVVRRHQSDESRQSRRIKTISSVETVV</sequence>
<evidence type="ECO:0000256" key="12">
    <source>
        <dbReference type="ARBA" id="ARBA00022860"/>
    </source>
</evidence>
<evidence type="ECO:0000256" key="5">
    <source>
        <dbReference type="ARBA" id="ARBA00012989"/>
    </source>
</evidence>
<dbReference type="InterPro" id="IPR023173">
    <property type="entry name" value="NADPH_Cyt_P450_Rdtase_alpha"/>
</dbReference>
<dbReference type="InterPro" id="IPR036119">
    <property type="entry name" value="NOS_N_sf"/>
</dbReference>
<dbReference type="GO" id="GO:0050660">
    <property type="term" value="F:flavin adenine dinucleotide binding"/>
    <property type="evidence" value="ECO:0007669"/>
    <property type="project" value="InterPro"/>
</dbReference>
<keyword evidence="11" id="KW-0521">NADP</keyword>
<dbReference type="PANTHER" id="PTHR43410:SF1">
    <property type="entry name" value="NITRIC OXIDE SYNTHASE"/>
    <property type="match status" value="1"/>
</dbReference>
<keyword evidence="14" id="KW-0408">Iron</keyword>
<dbReference type="InterPro" id="IPR017927">
    <property type="entry name" value="FAD-bd_FR_type"/>
</dbReference>
<keyword evidence="10" id="KW-0274">FAD</keyword>
<dbReference type="PIRSF" id="PIRSF000333">
    <property type="entry name" value="NOS"/>
    <property type="match status" value="1"/>
</dbReference>
<comment type="cofactor">
    <cofactor evidence="1">
        <name>FMN</name>
        <dbReference type="ChEBI" id="CHEBI:58210"/>
    </cofactor>
</comment>
<keyword evidence="9" id="KW-0479">Metal-binding</keyword>
<dbReference type="Pfam" id="PF00175">
    <property type="entry name" value="NAD_binding_1"/>
    <property type="match status" value="1"/>
</dbReference>
<dbReference type="PRINTS" id="PR00371">
    <property type="entry name" value="FPNCR"/>
</dbReference>
<dbReference type="GO" id="GO:0046872">
    <property type="term" value="F:metal ion binding"/>
    <property type="evidence" value="ECO:0007669"/>
    <property type="project" value="UniProtKB-KW"/>
</dbReference>
<dbReference type="Gene3D" id="2.40.30.10">
    <property type="entry name" value="Translation factors"/>
    <property type="match status" value="1"/>
</dbReference>
<dbReference type="InterPro" id="IPR029039">
    <property type="entry name" value="Flavoprotein-like_sf"/>
</dbReference>
<dbReference type="InterPro" id="IPR044943">
    <property type="entry name" value="NOS_dom_1"/>
</dbReference>
<dbReference type="InterPro" id="IPR012144">
    <property type="entry name" value="NOS_euk"/>
</dbReference>
<dbReference type="Pfam" id="PF00667">
    <property type="entry name" value="FAD_binding_1"/>
    <property type="match status" value="1"/>
</dbReference>
<dbReference type="GO" id="GO:0050661">
    <property type="term" value="F:NADP binding"/>
    <property type="evidence" value="ECO:0007669"/>
    <property type="project" value="InterPro"/>
</dbReference>
<evidence type="ECO:0000256" key="13">
    <source>
        <dbReference type="ARBA" id="ARBA00023002"/>
    </source>
</evidence>
<keyword evidence="12" id="KW-0112">Calmodulin-binding</keyword>
<dbReference type="FunFam" id="1.20.990.10:FF:000002">
    <property type="entry name" value="Nitric oxide synthase"/>
    <property type="match status" value="1"/>
</dbReference>
<dbReference type="PROSITE" id="PS50902">
    <property type="entry name" value="FLAVODOXIN_LIKE"/>
    <property type="match status" value="1"/>
</dbReference>
<comment type="cofactor">
    <cofactor evidence="3">
        <name>FAD</name>
        <dbReference type="ChEBI" id="CHEBI:57692"/>
    </cofactor>
</comment>
<dbReference type="InterPro" id="IPR003097">
    <property type="entry name" value="CysJ-like_FAD-binding"/>
</dbReference>
<dbReference type="InterPro" id="IPR004030">
    <property type="entry name" value="NOS_N"/>
</dbReference>
<evidence type="ECO:0000256" key="9">
    <source>
        <dbReference type="ARBA" id="ARBA00022723"/>
    </source>
</evidence>
<reference evidence="18" key="1">
    <citation type="submission" date="2019-06" db="EMBL/GenBank/DDBJ databases">
        <authorList>
            <person name="Adameyko K."/>
            <person name="Finoshin A."/>
            <person name="Mikhailov K."/>
            <person name="Kravchuk O."/>
            <person name="Gusev O."/>
            <person name="Shagimardanova E."/>
            <person name="Lyupina Y."/>
        </authorList>
    </citation>
    <scope>NUCLEOTIDE SEQUENCE</scope>
</reference>
<dbReference type="InterPro" id="IPR001094">
    <property type="entry name" value="Flavdoxin-like"/>
</dbReference>
<keyword evidence="7" id="KW-0285">Flavoprotein</keyword>
<reference evidence="18" key="2">
    <citation type="journal article" date="2020" name="PLoS ONE">
        <title>Iron metabolic pathways in the processes of sponge plasticity.</title>
        <authorList>
            <person name="Finoshin A.D."/>
            <person name="Adameyko K.I."/>
            <person name="Mikhailov K.V."/>
            <person name="Kravchuk O.I."/>
            <person name="Georgiev A.A."/>
            <person name="Gornostaev N.G."/>
            <person name="Kosevich I.A."/>
            <person name="Mikhailov V.S."/>
            <person name="Gazizova G.R."/>
            <person name="Shagimardanova E.I."/>
            <person name="Gusev O.A."/>
            <person name="Lyupina Y.V."/>
        </authorList>
    </citation>
    <scope>NUCLEOTIDE SEQUENCE</scope>
</reference>
<evidence type="ECO:0000256" key="6">
    <source>
        <dbReference type="ARBA" id="ARBA00022617"/>
    </source>
</evidence>
<feature type="domain" description="Flavodoxin-like" evidence="16">
    <location>
        <begin position="97"/>
        <end position="276"/>
    </location>
</feature>
<dbReference type="Gene3D" id="3.90.340.10">
    <property type="entry name" value="Nitric Oxide Synthase, Chain A, domain 1"/>
    <property type="match status" value="1"/>
</dbReference>
<dbReference type="AlphaFoldDB" id="A0A6C0SLC8"/>
<dbReference type="InterPro" id="IPR001433">
    <property type="entry name" value="OxRdtase_FAD/NAD-bd"/>
</dbReference>
<dbReference type="PANTHER" id="PTHR43410">
    <property type="entry name" value="NITRIC OXIDE SYNTHASE OXYGENASE"/>
    <property type="match status" value="1"/>
</dbReference>
<keyword evidence="6" id="KW-0349">Heme</keyword>
<dbReference type="PROSITE" id="PS51384">
    <property type="entry name" value="FAD_FR"/>
    <property type="match status" value="1"/>
</dbReference>
<dbReference type="SUPFAM" id="SSF56512">
    <property type="entry name" value="Nitric oxide (NO) synthase oxygenase domain"/>
    <property type="match status" value="1"/>
</dbReference>
<evidence type="ECO:0000313" key="18">
    <source>
        <dbReference type="EMBL" id="QIA61846.1"/>
    </source>
</evidence>
<organism evidence="18">
    <name type="scientific">Halichondria panicea</name>
    <name type="common">Breadcrumb sponge</name>
    <dbReference type="NCBI Taxonomy" id="6063"/>
    <lineage>
        <taxon>Eukaryota</taxon>
        <taxon>Metazoa</taxon>
        <taxon>Porifera</taxon>
        <taxon>Demospongiae</taxon>
        <taxon>Heteroscleromorpha</taxon>
        <taxon>Suberitida</taxon>
        <taxon>Halichondriidae</taxon>
        <taxon>Halichondria</taxon>
        <taxon>Halichondria (Halichondria)</taxon>
    </lineage>
</organism>
<dbReference type="EMBL" id="MN103216">
    <property type="protein sequence ID" value="QIA61846.1"/>
    <property type="molecule type" value="mRNA"/>
</dbReference>
<dbReference type="Pfam" id="PF00258">
    <property type="entry name" value="Flavodoxin_1"/>
    <property type="match status" value="1"/>
</dbReference>
<name>A0A6C0SLC8_HALPA</name>
<evidence type="ECO:0000256" key="8">
    <source>
        <dbReference type="ARBA" id="ARBA00022643"/>
    </source>
</evidence>
<feature type="compositionally biased region" description="Basic and acidic residues" evidence="15">
    <location>
        <begin position="988"/>
        <end position="999"/>
    </location>
</feature>
<evidence type="ECO:0000256" key="4">
    <source>
        <dbReference type="ARBA" id="ARBA00006267"/>
    </source>
</evidence>
<dbReference type="EC" id="1.14.13.39" evidence="5"/>
<dbReference type="GO" id="GO:0004517">
    <property type="term" value="F:nitric-oxide synthase activity"/>
    <property type="evidence" value="ECO:0007669"/>
    <property type="project" value="UniProtKB-EC"/>
</dbReference>
<dbReference type="GO" id="GO:0005516">
    <property type="term" value="F:calmodulin binding"/>
    <property type="evidence" value="ECO:0007669"/>
    <property type="project" value="UniProtKB-KW"/>
</dbReference>
<evidence type="ECO:0000256" key="11">
    <source>
        <dbReference type="ARBA" id="ARBA00022857"/>
    </source>
</evidence>
<keyword evidence="13" id="KW-0560">Oxidoreductase</keyword>
<dbReference type="InterPro" id="IPR008254">
    <property type="entry name" value="Flavodoxin/NO_synth"/>
</dbReference>
<evidence type="ECO:0000256" key="7">
    <source>
        <dbReference type="ARBA" id="ARBA00022630"/>
    </source>
</evidence>
<accession>A0A6C0SLC8</accession>
<dbReference type="Gene3D" id="1.20.990.10">
    <property type="entry name" value="NADPH-cytochrome p450 Reductase, Chain A, domain 3"/>
    <property type="match status" value="1"/>
</dbReference>
<dbReference type="Pfam" id="PF02898">
    <property type="entry name" value="NO_synthase"/>
    <property type="match status" value="1"/>
</dbReference>
<dbReference type="GO" id="GO:0020037">
    <property type="term" value="F:heme binding"/>
    <property type="evidence" value="ECO:0007669"/>
    <property type="project" value="InterPro"/>
</dbReference>
<evidence type="ECO:0000256" key="1">
    <source>
        <dbReference type="ARBA" id="ARBA00001917"/>
    </source>
</evidence>
<dbReference type="InterPro" id="IPR039261">
    <property type="entry name" value="FNR_nucleotide-bd"/>
</dbReference>
<feature type="region of interest" description="Disordered" evidence="15">
    <location>
        <begin position="926"/>
        <end position="1013"/>
    </location>
</feature>
<dbReference type="Gene3D" id="3.40.50.80">
    <property type="entry name" value="Nucleotide-binding domain of ferredoxin-NADP reductase (FNR) module"/>
    <property type="match status" value="1"/>
</dbReference>
<dbReference type="InterPro" id="IPR050607">
    <property type="entry name" value="NOS"/>
</dbReference>
<evidence type="ECO:0000259" key="17">
    <source>
        <dbReference type="PROSITE" id="PS51384"/>
    </source>
</evidence>
<dbReference type="GO" id="GO:0006809">
    <property type="term" value="P:nitric oxide biosynthetic process"/>
    <property type="evidence" value="ECO:0007669"/>
    <property type="project" value="InterPro"/>
</dbReference>
<evidence type="ECO:0000256" key="14">
    <source>
        <dbReference type="ARBA" id="ARBA00023004"/>
    </source>
</evidence>
<proteinExistence type="evidence at transcript level"/>
<evidence type="ECO:0000256" key="10">
    <source>
        <dbReference type="ARBA" id="ARBA00022827"/>
    </source>
</evidence>